<feature type="region of interest" description="Disordered" evidence="8">
    <location>
        <begin position="1"/>
        <end position="27"/>
    </location>
</feature>
<dbReference type="Pfam" id="PF00083">
    <property type="entry name" value="Sugar_tr"/>
    <property type="match status" value="1"/>
</dbReference>
<dbReference type="Gene3D" id="1.20.1250.20">
    <property type="entry name" value="MFS general substrate transporter like domains"/>
    <property type="match status" value="1"/>
</dbReference>
<dbReference type="PANTHER" id="PTHR48020:SF9">
    <property type="entry name" value="MAJOR FACILITATOR SUPERFAMILY (MFS) PROFILE DOMAIN-CONTAINING PROTEIN"/>
    <property type="match status" value="1"/>
</dbReference>
<protein>
    <recommendedName>
        <fullName evidence="10">Major facilitator superfamily (MFS) profile domain-containing protein</fullName>
    </recommendedName>
</protein>
<sequence length="574" mass="63992">MDKSRQNSTNTVDREKDEIKNAMGHEKPEFEALEVAKHGGREVDDLISDMERQLEEAGGLETGFFQVQFKNPKHFTWLLVAFASMGGLLSGLDQSLISGANLFLPDDLGLNSRENSLVNSGMPLGAVGGALLLSPANEYFGRKGAIIISIILYTIGAALEAGSINFGMIVASRVILGLGVGLEGGTVPVYVAETVERKIRGNLVSLYQFNIALGEVLGYAVGAIFLKVPGNWRYILGSSLVFSTIMFFGMLFLPESPRFLIHQKKHFDAYKVWKRIRGIEERESREEFYVMSASVINEEAAVREGAKNARFPWMDFFTEPRARRALVYANIMILLGQLTGVNAIMYYMSVLMNQIGFDEYKANYMSLVGGGSLLIGTIPAIFLMERFGRRFWAITMLPGFFMGLVLIGISYQFDVKTQLMTVEGLYLTGLIVYMGFFGSYACLTWVVPSEVYPTYLRSYGMTTSDALLFLASFVVTYNFSAMQESMGKTGLALGFYGGIAFVGEIYQIFFMPETKNKTLEEIDVVFSRPTRDIVRENWAGVKETTYLLCTGKWHKVFVEQAMHDPKDNIPVSHA</sequence>
<evidence type="ECO:0000256" key="7">
    <source>
        <dbReference type="RuleBase" id="RU003346"/>
    </source>
</evidence>
<keyword evidence="6 9" id="KW-0472">Membrane</keyword>
<evidence type="ECO:0000256" key="2">
    <source>
        <dbReference type="ARBA" id="ARBA00010992"/>
    </source>
</evidence>
<organism evidence="11 12">
    <name type="scientific">Fusarium coffeatum</name>
    <dbReference type="NCBI Taxonomy" id="231269"/>
    <lineage>
        <taxon>Eukaryota</taxon>
        <taxon>Fungi</taxon>
        <taxon>Dikarya</taxon>
        <taxon>Ascomycota</taxon>
        <taxon>Pezizomycotina</taxon>
        <taxon>Sordariomycetes</taxon>
        <taxon>Hypocreomycetidae</taxon>
        <taxon>Hypocreales</taxon>
        <taxon>Nectriaceae</taxon>
        <taxon>Fusarium</taxon>
        <taxon>Fusarium incarnatum-equiseti species complex</taxon>
    </lineage>
</organism>
<comment type="similarity">
    <text evidence="2 7">Belongs to the major facilitator superfamily. Sugar transporter (TC 2.A.1.1) family.</text>
</comment>
<dbReference type="GO" id="GO:0016020">
    <property type="term" value="C:membrane"/>
    <property type="evidence" value="ECO:0007669"/>
    <property type="project" value="UniProtKB-SubCell"/>
</dbReference>
<feature type="transmembrane region" description="Helical" evidence="9">
    <location>
        <begin position="459"/>
        <end position="479"/>
    </location>
</feature>
<dbReference type="InterPro" id="IPR036259">
    <property type="entry name" value="MFS_trans_sf"/>
</dbReference>
<evidence type="ECO:0000256" key="9">
    <source>
        <dbReference type="SAM" id="Phobius"/>
    </source>
</evidence>
<dbReference type="PRINTS" id="PR00171">
    <property type="entry name" value="SUGRTRNSPORT"/>
</dbReference>
<evidence type="ECO:0000256" key="6">
    <source>
        <dbReference type="ARBA" id="ARBA00023136"/>
    </source>
</evidence>
<dbReference type="Proteomes" id="UP000253153">
    <property type="component" value="Unassembled WGS sequence"/>
</dbReference>
<gene>
    <name evidence="11" type="ORF">FIESC28_00808</name>
</gene>
<dbReference type="GO" id="GO:0022857">
    <property type="term" value="F:transmembrane transporter activity"/>
    <property type="evidence" value="ECO:0007669"/>
    <property type="project" value="InterPro"/>
</dbReference>
<dbReference type="InterPro" id="IPR005829">
    <property type="entry name" value="Sugar_transporter_CS"/>
</dbReference>
<feature type="compositionally biased region" description="Basic and acidic residues" evidence="8">
    <location>
        <begin position="12"/>
        <end position="27"/>
    </location>
</feature>
<evidence type="ECO:0000259" key="10">
    <source>
        <dbReference type="PROSITE" id="PS50850"/>
    </source>
</evidence>
<dbReference type="NCBIfam" id="TIGR00879">
    <property type="entry name" value="SP"/>
    <property type="match status" value="1"/>
</dbReference>
<dbReference type="FunFam" id="1.20.1250.20:FF:000134">
    <property type="entry name" value="MFS sugar transporter protein"/>
    <property type="match status" value="1"/>
</dbReference>
<dbReference type="RefSeq" id="XP_031020994.1">
    <property type="nucleotide sequence ID" value="XM_031154959.1"/>
</dbReference>
<accession>A0A366SAP5</accession>
<comment type="subcellular location">
    <subcellularLocation>
        <location evidence="1">Membrane</location>
        <topology evidence="1">Multi-pass membrane protein</topology>
    </subcellularLocation>
</comment>
<dbReference type="GO" id="GO:0015798">
    <property type="term" value="P:myo-inositol transport"/>
    <property type="evidence" value="ECO:0007669"/>
    <property type="project" value="UniProtKB-ARBA"/>
</dbReference>
<dbReference type="InterPro" id="IPR020846">
    <property type="entry name" value="MFS_dom"/>
</dbReference>
<comment type="caution">
    <text evidence="11">The sequence shown here is derived from an EMBL/GenBank/DDBJ whole genome shotgun (WGS) entry which is preliminary data.</text>
</comment>
<dbReference type="GeneID" id="41990255"/>
<dbReference type="InterPro" id="IPR005828">
    <property type="entry name" value="MFS_sugar_transport-like"/>
</dbReference>
<feature type="transmembrane region" description="Helical" evidence="9">
    <location>
        <begin position="145"/>
        <end position="164"/>
    </location>
</feature>
<keyword evidence="4 9" id="KW-0812">Transmembrane</keyword>
<dbReference type="AlphaFoldDB" id="A0A366SAP5"/>
<name>A0A366SAP5_9HYPO</name>
<reference evidence="11 12" key="1">
    <citation type="submission" date="2018-06" db="EMBL/GenBank/DDBJ databases">
        <title>Fusarium incarnatum-equiseti species complex species 28.</title>
        <authorList>
            <person name="Gardiner D.M."/>
        </authorList>
    </citation>
    <scope>NUCLEOTIDE SEQUENCE [LARGE SCALE GENOMIC DNA]</scope>
    <source>
        <strain evidence="11 12">FIESC_28</strain>
    </source>
</reference>
<keyword evidence="12" id="KW-1185">Reference proteome</keyword>
<dbReference type="InterPro" id="IPR050814">
    <property type="entry name" value="Myo-inositol_Transporter"/>
</dbReference>
<keyword evidence="3 7" id="KW-0813">Transport</keyword>
<feature type="transmembrane region" description="Helical" evidence="9">
    <location>
        <begin position="75"/>
        <end position="97"/>
    </location>
</feature>
<evidence type="ECO:0000313" key="12">
    <source>
        <dbReference type="Proteomes" id="UP000253153"/>
    </source>
</evidence>
<dbReference type="PROSITE" id="PS00217">
    <property type="entry name" value="SUGAR_TRANSPORT_2"/>
    <property type="match status" value="1"/>
</dbReference>
<evidence type="ECO:0000256" key="1">
    <source>
        <dbReference type="ARBA" id="ARBA00004141"/>
    </source>
</evidence>
<feature type="transmembrane region" description="Helical" evidence="9">
    <location>
        <begin position="117"/>
        <end position="133"/>
    </location>
</feature>
<dbReference type="EMBL" id="QKXC01000021">
    <property type="protein sequence ID" value="RBR26403.1"/>
    <property type="molecule type" value="Genomic_DNA"/>
</dbReference>
<feature type="transmembrane region" description="Helical" evidence="9">
    <location>
        <begin position="425"/>
        <end position="447"/>
    </location>
</feature>
<feature type="transmembrane region" description="Helical" evidence="9">
    <location>
        <begin position="391"/>
        <end position="413"/>
    </location>
</feature>
<feature type="transmembrane region" description="Helical" evidence="9">
    <location>
        <begin position="491"/>
        <end position="510"/>
    </location>
</feature>
<proteinExistence type="inferred from homology"/>
<dbReference type="InterPro" id="IPR003663">
    <property type="entry name" value="Sugar/inositol_transpt"/>
</dbReference>
<dbReference type="SUPFAM" id="SSF103473">
    <property type="entry name" value="MFS general substrate transporter"/>
    <property type="match status" value="1"/>
</dbReference>
<dbReference type="GO" id="GO:0015791">
    <property type="term" value="P:polyol transmembrane transport"/>
    <property type="evidence" value="ECO:0007669"/>
    <property type="project" value="UniProtKB-ARBA"/>
</dbReference>
<feature type="transmembrane region" description="Helical" evidence="9">
    <location>
        <begin position="170"/>
        <end position="192"/>
    </location>
</feature>
<evidence type="ECO:0000256" key="5">
    <source>
        <dbReference type="ARBA" id="ARBA00022989"/>
    </source>
</evidence>
<feature type="domain" description="Major facilitator superfamily (MFS) profile" evidence="10">
    <location>
        <begin position="79"/>
        <end position="515"/>
    </location>
</feature>
<evidence type="ECO:0000256" key="4">
    <source>
        <dbReference type="ARBA" id="ARBA00022692"/>
    </source>
</evidence>
<feature type="compositionally biased region" description="Polar residues" evidence="8">
    <location>
        <begin position="1"/>
        <end position="11"/>
    </location>
</feature>
<evidence type="ECO:0000256" key="8">
    <source>
        <dbReference type="SAM" id="MobiDB-lite"/>
    </source>
</evidence>
<keyword evidence="5 9" id="KW-1133">Transmembrane helix</keyword>
<dbReference type="PROSITE" id="PS00216">
    <property type="entry name" value="SUGAR_TRANSPORT_1"/>
    <property type="match status" value="1"/>
</dbReference>
<feature type="transmembrane region" description="Helical" evidence="9">
    <location>
        <begin position="204"/>
        <end position="226"/>
    </location>
</feature>
<evidence type="ECO:0000313" key="11">
    <source>
        <dbReference type="EMBL" id="RBR26403.1"/>
    </source>
</evidence>
<feature type="transmembrane region" description="Helical" evidence="9">
    <location>
        <begin position="325"/>
        <end position="348"/>
    </location>
</feature>
<dbReference type="PANTHER" id="PTHR48020">
    <property type="entry name" value="PROTON MYO-INOSITOL COTRANSPORTER"/>
    <property type="match status" value="1"/>
</dbReference>
<dbReference type="OrthoDB" id="6339427at2759"/>
<dbReference type="PROSITE" id="PS50850">
    <property type="entry name" value="MFS"/>
    <property type="match status" value="1"/>
</dbReference>
<evidence type="ECO:0000256" key="3">
    <source>
        <dbReference type="ARBA" id="ARBA00022448"/>
    </source>
</evidence>
<feature type="transmembrane region" description="Helical" evidence="9">
    <location>
        <begin position="232"/>
        <end position="253"/>
    </location>
</feature>
<feature type="transmembrane region" description="Helical" evidence="9">
    <location>
        <begin position="364"/>
        <end position="384"/>
    </location>
</feature>